<dbReference type="PROSITE" id="PS00028">
    <property type="entry name" value="ZINC_FINGER_C2H2_1"/>
    <property type="match status" value="3"/>
</dbReference>
<dbReference type="SUPFAM" id="SSF57667">
    <property type="entry name" value="beta-beta-alpha zinc fingers"/>
    <property type="match status" value="2"/>
</dbReference>
<feature type="region of interest" description="Disordered" evidence="6">
    <location>
        <begin position="20"/>
        <end position="56"/>
    </location>
</feature>
<evidence type="ECO:0000256" key="2">
    <source>
        <dbReference type="ARBA" id="ARBA00022737"/>
    </source>
</evidence>
<proteinExistence type="predicted"/>
<sequence length="627" mass="72344">MSHYPYDLIYPELREENSRMIANSKTQKKQELESDEESFTDEASVPSDEFDSSYNSDETEEELFELCFYNVNNELVYDNVKMAVEEADIEDIDSSKKFPEGSFIDYYDSGHEMDSSQGSLYESFQDTADDMNLSQEIRDGSIIDSVGNVSILSDKKTDIIRGMQRLTGQSVENILENEDLQNQENANKLSLLYILGGNQLSNPSQSDISPQTLHTFKEIGISPNERSNDKVNPTDIMQSMATSSREPQFNPEALGVSTSKIPAQPVLTNGEEPEKELRSVPNLALFNSNTPLKLDLPLPTKNKTSRPPIDKPYYGPINQNDFHSPIIHKTTSPMYDPHVNPPFKNNEWLFNQNNYQPSVIHETSSYFNEQYVNPEVACCAKYNQNFPCRSIIHETIYMNDSYVNSEMVRYRRKKSAFNQNFTCQSTNQEMIPSLNEHTCPEIPRLSHSDPSSVLEVNRGTYDKMTIDRESKLSNRTQDLREQMIECWSSHKLEEDKSYKRCTDSCLYAYKGDQPSIIFQKGQYACNEPSCNYRFLRQSDLENHIIVHIRFKPFTCKHPGCNQSFPWLYLLEKHLLTHETGGPLKCDYSGCDREFMAPSHLIEHQNEHNNERFFGVQKSWNEPSRYKE</sequence>
<feature type="domain" description="C2H2-type" evidence="7">
    <location>
        <begin position="553"/>
        <end position="582"/>
    </location>
</feature>
<evidence type="ECO:0000259" key="7">
    <source>
        <dbReference type="PROSITE" id="PS50157"/>
    </source>
</evidence>
<dbReference type="Gene3D" id="3.30.160.60">
    <property type="entry name" value="Classic Zinc Finger"/>
    <property type="match status" value="2"/>
</dbReference>
<dbReference type="InterPro" id="IPR013087">
    <property type="entry name" value="Znf_C2H2_type"/>
</dbReference>
<protein>
    <submittedName>
        <fullName evidence="8">6547_t:CDS:1</fullName>
    </submittedName>
</protein>
<dbReference type="GO" id="GO:0000981">
    <property type="term" value="F:DNA-binding transcription factor activity, RNA polymerase II-specific"/>
    <property type="evidence" value="ECO:0007669"/>
    <property type="project" value="TreeGrafter"/>
</dbReference>
<accession>A0A9N9G1T0</accession>
<dbReference type="GO" id="GO:0000978">
    <property type="term" value="F:RNA polymerase II cis-regulatory region sequence-specific DNA binding"/>
    <property type="evidence" value="ECO:0007669"/>
    <property type="project" value="TreeGrafter"/>
</dbReference>
<evidence type="ECO:0000256" key="3">
    <source>
        <dbReference type="ARBA" id="ARBA00022771"/>
    </source>
</evidence>
<feature type="region of interest" description="Disordered" evidence="6">
    <location>
        <begin position="295"/>
        <end position="314"/>
    </location>
</feature>
<gene>
    <name evidence="8" type="ORF">DERYTH_LOCUS6330</name>
</gene>
<keyword evidence="2" id="KW-0677">Repeat</keyword>
<dbReference type="PANTHER" id="PTHR19818:SF139">
    <property type="entry name" value="PAIR-RULE PROTEIN ODD-PAIRED"/>
    <property type="match status" value="1"/>
</dbReference>
<keyword evidence="3 5" id="KW-0863">Zinc-finger</keyword>
<evidence type="ECO:0000256" key="6">
    <source>
        <dbReference type="SAM" id="MobiDB-lite"/>
    </source>
</evidence>
<dbReference type="GO" id="GO:0005634">
    <property type="term" value="C:nucleus"/>
    <property type="evidence" value="ECO:0007669"/>
    <property type="project" value="UniProtKB-ARBA"/>
</dbReference>
<dbReference type="PANTHER" id="PTHR19818">
    <property type="entry name" value="ZINC FINGER PROTEIN ZIC AND GLI"/>
    <property type="match status" value="1"/>
</dbReference>
<dbReference type="EMBL" id="CAJVPY010002839">
    <property type="protein sequence ID" value="CAG8573592.1"/>
    <property type="molecule type" value="Genomic_DNA"/>
</dbReference>
<dbReference type="PROSITE" id="PS50157">
    <property type="entry name" value="ZINC_FINGER_C2H2_2"/>
    <property type="match status" value="3"/>
</dbReference>
<dbReference type="InterPro" id="IPR050329">
    <property type="entry name" value="GLI_C2H2-zinc-finger"/>
</dbReference>
<dbReference type="SMART" id="SM00355">
    <property type="entry name" value="ZnF_C2H2"/>
    <property type="match status" value="3"/>
</dbReference>
<dbReference type="GO" id="GO:0008270">
    <property type="term" value="F:zinc ion binding"/>
    <property type="evidence" value="ECO:0007669"/>
    <property type="project" value="UniProtKB-KW"/>
</dbReference>
<dbReference type="AlphaFoldDB" id="A0A9N9G1T0"/>
<keyword evidence="4" id="KW-0862">Zinc</keyword>
<dbReference type="OrthoDB" id="2389503at2759"/>
<organism evidence="8 9">
    <name type="scientific">Dentiscutata erythropus</name>
    <dbReference type="NCBI Taxonomy" id="1348616"/>
    <lineage>
        <taxon>Eukaryota</taxon>
        <taxon>Fungi</taxon>
        <taxon>Fungi incertae sedis</taxon>
        <taxon>Mucoromycota</taxon>
        <taxon>Glomeromycotina</taxon>
        <taxon>Glomeromycetes</taxon>
        <taxon>Diversisporales</taxon>
        <taxon>Gigasporaceae</taxon>
        <taxon>Dentiscutata</taxon>
    </lineage>
</organism>
<evidence type="ECO:0000313" key="9">
    <source>
        <dbReference type="Proteomes" id="UP000789405"/>
    </source>
</evidence>
<feature type="domain" description="C2H2-type" evidence="7">
    <location>
        <begin position="583"/>
        <end position="612"/>
    </location>
</feature>
<dbReference type="GO" id="GO:0045944">
    <property type="term" value="P:positive regulation of transcription by RNA polymerase II"/>
    <property type="evidence" value="ECO:0007669"/>
    <property type="project" value="UniProtKB-ARBA"/>
</dbReference>
<name>A0A9N9G1T0_9GLOM</name>
<evidence type="ECO:0000256" key="4">
    <source>
        <dbReference type="ARBA" id="ARBA00022833"/>
    </source>
</evidence>
<evidence type="ECO:0000256" key="1">
    <source>
        <dbReference type="ARBA" id="ARBA00022723"/>
    </source>
</evidence>
<reference evidence="8" key="1">
    <citation type="submission" date="2021-06" db="EMBL/GenBank/DDBJ databases">
        <authorList>
            <person name="Kallberg Y."/>
            <person name="Tangrot J."/>
            <person name="Rosling A."/>
        </authorList>
    </citation>
    <scope>NUCLEOTIDE SEQUENCE</scope>
    <source>
        <strain evidence="8">MA453B</strain>
    </source>
</reference>
<keyword evidence="1" id="KW-0479">Metal-binding</keyword>
<dbReference type="InterPro" id="IPR036236">
    <property type="entry name" value="Znf_C2H2_sf"/>
</dbReference>
<keyword evidence="9" id="KW-1185">Reference proteome</keyword>
<dbReference type="Proteomes" id="UP000789405">
    <property type="component" value="Unassembled WGS sequence"/>
</dbReference>
<comment type="caution">
    <text evidence="8">The sequence shown here is derived from an EMBL/GenBank/DDBJ whole genome shotgun (WGS) entry which is preliminary data.</text>
</comment>
<feature type="domain" description="C2H2-type" evidence="7">
    <location>
        <begin position="523"/>
        <end position="552"/>
    </location>
</feature>
<evidence type="ECO:0000256" key="5">
    <source>
        <dbReference type="PROSITE-ProRule" id="PRU00042"/>
    </source>
</evidence>
<evidence type="ECO:0000313" key="8">
    <source>
        <dbReference type="EMBL" id="CAG8573592.1"/>
    </source>
</evidence>